<dbReference type="OrthoDB" id="8454020at2"/>
<gene>
    <name evidence="1" type="ORF">SAMN06265338_101751</name>
</gene>
<dbReference type="EMBL" id="FYDG01000001">
    <property type="protein sequence ID" value="SNB60195.1"/>
    <property type="molecule type" value="Genomic_DNA"/>
</dbReference>
<proteinExistence type="predicted"/>
<evidence type="ECO:0000313" key="1">
    <source>
        <dbReference type="EMBL" id="SNB60195.1"/>
    </source>
</evidence>
<dbReference type="AlphaFoldDB" id="A0A212QLG6"/>
<dbReference type="RefSeq" id="WP_088519187.1">
    <property type="nucleotide sequence ID" value="NZ_FYDG01000001.1"/>
</dbReference>
<organism evidence="1 2">
    <name type="scientific">Rhodoblastus acidophilus</name>
    <name type="common">Rhodopseudomonas acidophila</name>
    <dbReference type="NCBI Taxonomy" id="1074"/>
    <lineage>
        <taxon>Bacteria</taxon>
        <taxon>Pseudomonadati</taxon>
        <taxon>Pseudomonadota</taxon>
        <taxon>Alphaproteobacteria</taxon>
        <taxon>Hyphomicrobiales</taxon>
        <taxon>Rhodoblastaceae</taxon>
        <taxon>Rhodoblastus</taxon>
    </lineage>
</organism>
<accession>A0A212QLG6</accession>
<protein>
    <submittedName>
        <fullName evidence="1">Uncharacterized protein</fullName>
    </submittedName>
</protein>
<name>A0A212QLG6_RHOAC</name>
<keyword evidence="2" id="KW-1185">Reference proteome</keyword>
<dbReference type="Proteomes" id="UP000198418">
    <property type="component" value="Unassembled WGS sequence"/>
</dbReference>
<evidence type="ECO:0000313" key="2">
    <source>
        <dbReference type="Proteomes" id="UP000198418"/>
    </source>
</evidence>
<sequence>MARPRKTKISLPKLACLTETGPEGKARKVLRDFKRSGYRDPDGPTVERLMRAGESARVETFSEVVEVSRGDAFEQVEVNFTRMRLDDGPLARLRDRGQLDRDDKARNLALAMAGEKFRQAYFRSGLDPLHSLDPTREVATAYAPGAMWRSESQVEALQRFRAARDAIPEDFRSAVSAIVLEDREIVDVGRETGAYRDAKMAGAVALFILRRGLAALARHYRMISAADAA</sequence>
<reference evidence="2" key="1">
    <citation type="submission" date="2017-06" db="EMBL/GenBank/DDBJ databases">
        <authorList>
            <person name="Varghese N."/>
            <person name="Submissions S."/>
        </authorList>
    </citation>
    <scope>NUCLEOTIDE SEQUENCE [LARGE SCALE GENOMIC DNA]</scope>
    <source>
        <strain evidence="2">DSM 137</strain>
    </source>
</reference>